<sequence length="123" mass="13930">MCTHGRAYDTRGDGHRTHNTVRNTNCASGNHNHGLNSPAWSSYAENRKEKDPQLANDVAILHKAGTNAQTGELFSTFGIELGCTYQSKKKILRDMHNMVQLPVVHQWWLFGHPLLVYLLLTFK</sequence>
<evidence type="ECO:0000256" key="1">
    <source>
        <dbReference type="SAM" id="MobiDB-lite"/>
    </source>
</evidence>
<protein>
    <submittedName>
        <fullName evidence="2">Uncharacterized protein</fullName>
    </submittedName>
</protein>
<keyword evidence="3" id="KW-1185">Reference proteome</keyword>
<proteinExistence type="predicted"/>
<reference evidence="3" key="1">
    <citation type="submission" date="2017-03" db="EMBL/GenBank/DDBJ databases">
        <title>Phytopthora megakarya and P. palmivora, two closely related causual agents of cacao black pod achieved similar genome size and gene model numbers by different mechanisms.</title>
        <authorList>
            <person name="Ali S."/>
            <person name="Shao J."/>
            <person name="Larry D.J."/>
            <person name="Kronmiller B."/>
            <person name="Shen D."/>
            <person name="Strem M.D."/>
            <person name="Melnick R.L."/>
            <person name="Guiltinan M.J."/>
            <person name="Tyler B.M."/>
            <person name="Meinhardt L.W."/>
            <person name="Bailey B.A."/>
        </authorList>
    </citation>
    <scope>NUCLEOTIDE SEQUENCE [LARGE SCALE GENOMIC DNA]</scope>
    <source>
        <strain evidence="3">zdho120</strain>
    </source>
</reference>
<organism evidence="2 3">
    <name type="scientific">Phytophthora megakarya</name>
    <dbReference type="NCBI Taxonomy" id="4795"/>
    <lineage>
        <taxon>Eukaryota</taxon>
        <taxon>Sar</taxon>
        <taxon>Stramenopiles</taxon>
        <taxon>Oomycota</taxon>
        <taxon>Peronosporomycetes</taxon>
        <taxon>Peronosporales</taxon>
        <taxon>Peronosporaceae</taxon>
        <taxon>Phytophthora</taxon>
    </lineage>
</organism>
<name>A0A225UI92_9STRA</name>
<comment type="caution">
    <text evidence="2">The sequence shown here is derived from an EMBL/GenBank/DDBJ whole genome shotgun (WGS) entry which is preliminary data.</text>
</comment>
<dbReference type="EMBL" id="NBNE01018342">
    <property type="protein sequence ID" value="OWY92316.1"/>
    <property type="molecule type" value="Genomic_DNA"/>
</dbReference>
<evidence type="ECO:0000313" key="3">
    <source>
        <dbReference type="Proteomes" id="UP000198211"/>
    </source>
</evidence>
<feature type="region of interest" description="Disordered" evidence="1">
    <location>
        <begin position="1"/>
        <end position="40"/>
    </location>
</feature>
<feature type="compositionally biased region" description="Basic and acidic residues" evidence="1">
    <location>
        <begin position="1"/>
        <end position="16"/>
    </location>
</feature>
<gene>
    <name evidence="2" type="ORF">PHMEG_00038737</name>
</gene>
<feature type="compositionally biased region" description="Polar residues" evidence="1">
    <location>
        <begin position="20"/>
        <end position="40"/>
    </location>
</feature>
<dbReference type="Proteomes" id="UP000198211">
    <property type="component" value="Unassembled WGS sequence"/>
</dbReference>
<dbReference type="AlphaFoldDB" id="A0A225UI92"/>
<evidence type="ECO:0000313" key="2">
    <source>
        <dbReference type="EMBL" id="OWY92316.1"/>
    </source>
</evidence>
<accession>A0A225UI92</accession>